<dbReference type="Gene3D" id="1.10.10.60">
    <property type="entry name" value="Homeodomain-like"/>
    <property type="match status" value="1"/>
</dbReference>
<dbReference type="SUPFAM" id="SSF46689">
    <property type="entry name" value="Homeodomain-like"/>
    <property type="match status" value="1"/>
</dbReference>
<dbReference type="InterPro" id="IPR009057">
    <property type="entry name" value="Homeodomain-like_sf"/>
</dbReference>
<feature type="region of interest" description="Disordered" evidence="7">
    <location>
        <begin position="211"/>
        <end position="247"/>
    </location>
</feature>
<reference evidence="9" key="3">
    <citation type="submission" date="2025-09" db="UniProtKB">
        <authorList>
            <consortium name="Ensembl"/>
        </authorList>
    </citation>
    <scope>IDENTIFICATION</scope>
</reference>
<dbReference type="HOGENOM" id="CLU_1126677_0_0_1"/>
<feature type="compositionally biased region" description="Acidic residues" evidence="7">
    <location>
        <begin position="218"/>
        <end position="227"/>
    </location>
</feature>
<evidence type="ECO:0000256" key="2">
    <source>
        <dbReference type="ARBA" id="ARBA00023125"/>
    </source>
</evidence>
<sequence length="247" mass="27723">NFGLKFPFPFSGTGRRRNRTSFSQQQLFILESAFQITQYPDIFYRDALASRTLLTEARIQVWFQNRRAKFRKFQRKKISERGQNCGENTTEMASTSEYQQSHGSNQGAPTNLMCQDSMLAFNQLYHHYSSGHRAVRHASNDSESGLNVPSNSVVGSLMNALHLRQNSPFQAGKTSSTVAAELASIAAMRHWDDPSNNTSQFLLQAYNLPRAQNTPVDNSEDITEVSESDGKQEGNNSNPQSSSDELD</sequence>
<keyword evidence="4 5" id="KW-0539">Nucleus</keyword>
<evidence type="ECO:0000256" key="3">
    <source>
        <dbReference type="ARBA" id="ARBA00023155"/>
    </source>
</evidence>
<dbReference type="Ensembl" id="ENSCSAVT00000009189.1">
    <property type="protein sequence ID" value="ENSCSAVP00000009075.1"/>
    <property type="gene ID" value="ENSCSAVG00000005362.1"/>
</dbReference>
<dbReference type="STRING" id="51511.ENSCSAVP00000009075"/>
<keyword evidence="10" id="KW-1185">Reference proteome</keyword>
<dbReference type="GO" id="GO:0000977">
    <property type="term" value="F:RNA polymerase II transcription regulatory region sequence-specific DNA binding"/>
    <property type="evidence" value="ECO:0007669"/>
    <property type="project" value="TreeGrafter"/>
</dbReference>
<dbReference type="InterPro" id="IPR050649">
    <property type="entry name" value="Paired_Homeobox_TFs"/>
</dbReference>
<dbReference type="InterPro" id="IPR017970">
    <property type="entry name" value="Homeobox_CS"/>
</dbReference>
<evidence type="ECO:0000313" key="10">
    <source>
        <dbReference type="Proteomes" id="UP000007875"/>
    </source>
</evidence>
<protein>
    <recommendedName>
        <fullName evidence="8">Homeobox domain-containing protein</fullName>
    </recommendedName>
</protein>
<reference evidence="10" key="1">
    <citation type="submission" date="2003-08" db="EMBL/GenBank/DDBJ databases">
        <authorList>
            <person name="Birren B."/>
            <person name="Nusbaum C."/>
            <person name="Abebe A."/>
            <person name="Abouelleil A."/>
            <person name="Adekoya E."/>
            <person name="Ait-zahra M."/>
            <person name="Allen N."/>
            <person name="Allen T."/>
            <person name="An P."/>
            <person name="Anderson M."/>
            <person name="Anderson S."/>
            <person name="Arachchi H."/>
            <person name="Armbruster J."/>
            <person name="Bachantsang P."/>
            <person name="Baldwin J."/>
            <person name="Barry A."/>
            <person name="Bayul T."/>
            <person name="Blitshsteyn B."/>
            <person name="Bloom T."/>
            <person name="Blye J."/>
            <person name="Boguslavskiy L."/>
            <person name="Borowsky M."/>
            <person name="Boukhgalter B."/>
            <person name="Brunache A."/>
            <person name="Butler J."/>
            <person name="Calixte N."/>
            <person name="Calvo S."/>
            <person name="Camarata J."/>
            <person name="Campo K."/>
            <person name="Chang J."/>
            <person name="Cheshatsang Y."/>
            <person name="Citroen M."/>
            <person name="Collymore A."/>
            <person name="Considine T."/>
            <person name="Cook A."/>
            <person name="Cooke P."/>
            <person name="Corum B."/>
            <person name="Cuomo C."/>
            <person name="David R."/>
            <person name="Dawoe T."/>
            <person name="Degray S."/>
            <person name="Dodge S."/>
            <person name="Dooley K."/>
            <person name="Dorje P."/>
            <person name="Dorjee K."/>
            <person name="Dorris L."/>
            <person name="Duffey N."/>
            <person name="Dupes A."/>
            <person name="Elkins T."/>
            <person name="Engels R."/>
            <person name="Erickson J."/>
            <person name="Farina A."/>
            <person name="Faro S."/>
            <person name="Ferreira P."/>
            <person name="Fischer H."/>
            <person name="Fitzgerald M."/>
            <person name="Foley K."/>
            <person name="Gage D."/>
            <person name="Galagan J."/>
            <person name="Gearin G."/>
            <person name="Gnerre S."/>
            <person name="Gnirke A."/>
            <person name="Goyette A."/>
            <person name="Graham J."/>
            <person name="Grandbois E."/>
            <person name="Gyaltsen K."/>
            <person name="Hafez N."/>
            <person name="Hagopian D."/>
            <person name="Hagos B."/>
            <person name="Hall J."/>
            <person name="Hatcher B."/>
            <person name="Heller A."/>
            <person name="Higgins H."/>
            <person name="Honan T."/>
            <person name="Horn A."/>
            <person name="Houde N."/>
            <person name="Hughes L."/>
            <person name="Hulme W."/>
            <person name="Husby E."/>
            <person name="Iliev I."/>
            <person name="Jaffe D."/>
            <person name="Jones C."/>
            <person name="Kamal M."/>
            <person name="Kamat A."/>
            <person name="Kamvysselis M."/>
            <person name="Karlsson E."/>
            <person name="Kells C."/>
            <person name="Kieu A."/>
            <person name="Kisner P."/>
            <person name="Kodira C."/>
            <person name="Kulbokas E."/>
            <person name="Labutti K."/>
            <person name="Lama D."/>
            <person name="Landers T."/>
            <person name="Leger J."/>
            <person name="Levine S."/>
            <person name="Lewis D."/>
            <person name="Lewis T."/>
            <person name="Lindblad-toh K."/>
            <person name="Liu X."/>
            <person name="Lokyitsang T."/>
            <person name="Lokyitsang Y."/>
            <person name="Lucien O."/>
            <person name="Lui A."/>
            <person name="Ma L.J."/>
            <person name="Mabbitt R."/>
            <person name="Macdonald J."/>
            <person name="Maclean C."/>
            <person name="Major J."/>
            <person name="Manning J."/>
            <person name="Marabella R."/>
            <person name="Maru K."/>
            <person name="Matthews C."/>
            <person name="Mauceli E."/>
            <person name="Mccarthy M."/>
            <person name="Mcdonough S."/>
            <person name="Mcghee T."/>
            <person name="Meldrim J."/>
            <person name="Meneus L."/>
            <person name="Mesirov J."/>
            <person name="Mihalev A."/>
            <person name="Mihova T."/>
            <person name="Mikkelsen T."/>
            <person name="Mlenga V."/>
            <person name="Moru K."/>
            <person name="Mozes J."/>
            <person name="Mulrain L."/>
            <person name="Munson G."/>
            <person name="Naylor J."/>
            <person name="Newes C."/>
            <person name="Nguyen C."/>
            <person name="Nguyen N."/>
            <person name="Nguyen T."/>
            <person name="Nicol R."/>
            <person name="Nielsen C."/>
            <person name="Nizzari M."/>
            <person name="Norbu C."/>
            <person name="Norbu N."/>
            <person name="O'donnell P."/>
            <person name="Okoawo O."/>
            <person name="O'leary S."/>
            <person name="Omotosho B."/>
            <person name="O'neill K."/>
            <person name="Osman S."/>
            <person name="Parker S."/>
            <person name="Perrin D."/>
            <person name="Phunkhang P."/>
            <person name="Piqani B."/>
            <person name="Purcell S."/>
            <person name="Rachupka T."/>
            <person name="Ramasamy U."/>
            <person name="Rameau R."/>
            <person name="Ray V."/>
            <person name="Raymond C."/>
            <person name="Retta R."/>
            <person name="Richardson S."/>
            <person name="Rise C."/>
            <person name="Rodriguez J."/>
            <person name="Rogers J."/>
            <person name="Rogov P."/>
            <person name="Rutman M."/>
            <person name="Schupbach R."/>
            <person name="Seaman C."/>
            <person name="Settipalli S."/>
            <person name="Sharpe T."/>
            <person name="Sheridan J."/>
            <person name="Sherpa N."/>
            <person name="Shi J."/>
            <person name="Smirnov S."/>
            <person name="Smith C."/>
            <person name="Sougnez C."/>
            <person name="Spencer B."/>
            <person name="Stalker J."/>
            <person name="Stange-thomann N."/>
            <person name="Stavropoulos S."/>
            <person name="Stetson K."/>
            <person name="Stone C."/>
            <person name="Stone S."/>
            <person name="Stubbs M."/>
            <person name="Talamas J."/>
            <person name="Tchuinga P."/>
            <person name="Tenzing P."/>
            <person name="Tesfaye S."/>
            <person name="Theodore J."/>
            <person name="Thoulutsang Y."/>
            <person name="Topham K."/>
            <person name="Towey S."/>
            <person name="Tsamla T."/>
            <person name="Tsomo N."/>
            <person name="Vallee D."/>
            <person name="Vassiliev H."/>
            <person name="Venkataraman V."/>
            <person name="Vinson J."/>
            <person name="Vo A."/>
            <person name="Wade C."/>
            <person name="Wang S."/>
            <person name="Wangchuk T."/>
            <person name="Wangdi T."/>
            <person name="Whittaker C."/>
            <person name="Wilkinson J."/>
            <person name="Wu Y."/>
            <person name="Wyman D."/>
            <person name="Yadav S."/>
            <person name="Yang S."/>
            <person name="Yang X."/>
            <person name="Yeager S."/>
            <person name="Yee E."/>
            <person name="Young G."/>
            <person name="Zainoun J."/>
            <person name="Zembeck L."/>
            <person name="Zimmer A."/>
            <person name="Zody M."/>
            <person name="Lander E."/>
        </authorList>
    </citation>
    <scope>NUCLEOTIDE SEQUENCE [LARGE SCALE GENOMIC DNA]</scope>
</reference>
<dbReference type="PANTHER" id="PTHR24329:SF543">
    <property type="entry name" value="FI01017P-RELATED"/>
    <property type="match status" value="1"/>
</dbReference>
<evidence type="ECO:0000259" key="8">
    <source>
        <dbReference type="PROSITE" id="PS50071"/>
    </source>
</evidence>
<evidence type="ECO:0000256" key="5">
    <source>
        <dbReference type="PROSITE-ProRule" id="PRU00108"/>
    </source>
</evidence>
<dbReference type="FunFam" id="1.10.10.60:FF:000679">
    <property type="entry name" value="Homeobox protein aristaless"/>
    <property type="match status" value="1"/>
</dbReference>
<dbReference type="InParanoid" id="H2YUR5"/>
<dbReference type="GO" id="GO:0000981">
    <property type="term" value="F:DNA-binding transcription factor activity, RNA polymerase II-specific"/>
    <property type="evidence" value="ECO:0007669"/>
    <property type="project" value="InterPro"/>
</dbReference>
<dbReference type="Proteomes" id="UP000007875">
    <property type="component" value="Unassembled WGS sequence"/>
</dbReference>
<dbReference type="eggNOG" id="KOG0490">
    <property type="taxonomic scope" value="Eukaryota"/>
</dbReference>
<dbReference type="InterPro" id="IPR001356">
    <property type="entry name" value="HD"/>
</dbReference>
<proteinExistence type="predicted"/>
<dbReference type="OMA" id="IAAMRHW"/>
<evidence type="ECO:0000313" key="9">
    <source>
        <dbReference type="Ensembl" id="ENSCSAVP00000009075.1"/>
    </source>
</evidence>
<dbReference type="PROSITE" id="PS00027">
    <property type="entry name" value="HOMEOBOX_1"/>
    <property type="match status" value="1"/>
</dbReference>
<organism evidence="9 10">
    <name type="scientific">Ciona savignyi</name>
    <name type="common">Pacific transparent sea squirt</name>
    <dbReference type="NCBI Taxonomy" id="51511"/>
    <lineage>
        <taxon>Eukaryota</taxon>
        <taxon>Metazoa</taxon>
        <taxon>Chordata</taxon>
        <taxon>Tunicata</taxon>
        <taxon>Ascidiacea</taxon>
        <taxon>Phlebobranchia</taxon>
        <taxon>Cionidae</taxon>
        <taxon>Ciona</taxon>
    </lineage>
</organism>
<dbReference type="GeneTree" id="ENSGT00940000165209"/>
<dbReference type="GO" id="GO:0005634">
    <property type="term" value="C:nucleus"/>
    <property type="evidence" value="ECO:0007669"/>
    <property type="project" value="UniProtKB-SubCell"/>
</dbReference>
<dbReference type="AlphaFoldDB" id="H2YUR5"/>
<comment type="subcellular location">
    <subcellularLocation>
        <location evidence="1 5 6">Nucleus</location>
    </subcellularLocation>
</comment>
<evidence type="ECO:0000256" key="6">
    <source>
        <dbReference type="RuleBase" id="RU000682"/>
    </source>
</evidence>
<evidence type="ECO:0000256" key="1">
    <source>
        <dbReference type="ARBA" id="ARBA00004123"/>
    </source>
</evidence>
<keyword evidence="3 5" id="KW-0371">Homeobox</keyword>
<evidence type="ECO:0000256" key="4">
    <source>
        <dbReference type="ARBA" id="ARBA00023242"/>
    </source>
</evidence>
<feature type="compositionally biased region" description="Polar residues" evidence="7">
    <location>
        <begin position="233"/>
        <end position="247"/>
    </location>
</feature>
<dbReference type="Pfam" id="PF00046">
    <property type="entry name" value="Homeodomain"/>
    <property type="match status" value="1"/>
</dbReference>
<dbReference type="SMART" id="SM00389">
    <property type="entry name" value="HOX"/>
    <property type="match status" value="1"/>
</dbReference>
<feature type="domain" description="Homeobox" evidence="8">
    <location>
        <begin position="13"/>
        <end position="73"/>
    </location>
</feature>
<reference evidence="9" key="2">
    <citation type="submission" date="2025-08" db="UniProtKB">
        <authorList>
            <consortium name="Ensembl"/>
        </authorList>
    </citation>
    <scope>IDENTIFICATION</scope>
</reference>
<name>H2YUR5_CIOSA</name>
<feature type="DNA-binding region" description="Homeobox" evidence="5">
    <location>
        <begin position="15"/>
        <end position="74"/>
    </location>
</feature>
<dbReference type="PANTHER" id="PTHR24329">
    <property type="entry name" value="HOMEOBOX PROTEIN ARISTALESS"/>
    <property type="match status" value="1"/>
</dbReference>
<feature type="region of interest" description="Disordered" evidence="7">
    <location>
        <begin position="81"/>
        <end position="109"/>
    </location>
</feature>
<dbReference type="CDD" id="cd00086">
    <property type="entry name" value="homeodomain"/>
    <property type="match status" value="1"/>
</dbReference>
<evidence type="ECO:0000256" key="7">
    <source>
        <dbReference type="SAM" id="MobiDB-lite"/>
    </source>
</evidence>
<keyword evidence="2 5" id="KW-0238">DNA-binding</keyword>
<dbReference type="PROSITE" id="PS50071">
    <property type="entry name" value="HOMEOBOX_2"/>
    <property type="match status" value="1"/>
</dbReference>
<accession>H2YUR5</accession>